<evidence type="ECO:0000313" key="1">
    <source>
        <dbReference type="EMBL" id="MBD7948172.1"/>
    </source>
</evidence>
<proteinExistence type="predicted"/>
<organism evidence="1 2">
    <name type="scientific">Psychrobacter communis</name>
    <dbReference type="NCBI Taxonomy" id="2762238"/>
    <lineage>
        <taxon>Bacteria</taxon>
        <taxon>Pseudomonadati</taxon>
        <taxon>Pseudomonadota</taxon>
        <taxon>Gammaproteobacteria</taxon>
        <taxon>Moraxellales</taxon>
        <taxon>Moraxellaceae</taxon>
        <taxon>Psychrobacter</taxon>
    </lineage>
</organism>
<comment type="caution">
    <text evidence="1">The sequence shown here is derived from an EMBL/GenBank/DDBJ whole genome shotgun (WGS) entry which is preliminary data.</text>
</comment>
<dbReference type="InterPro" id="IPR035093">
    <property type="entry name" value="RelE/ParE_toxin_dom_sf"/>
</dbReference>
<dbReference type="Gene3D" id="3.30.2310.20">
    <property type="entry name" value="RelE-like"/>
    <property type="match status" value="1"/>
</dbReference>
<sequence length="96" mass="10990">MTQPLSIIQSHSFKKAVKKLHNNQKADLDDAVRAIIDHPDIGVQKVGDLSSVRIYKFKMLKQLTLLAYQIDDGQLVLTLLMFGPHENFYRDVKLIL</sequence>
<reference evidence="1 2" key="1">
    <citation type="submission" date="2020-08" db="EMBL/GenBank/DDBJ databases">
        <title>A Genomic Blueprint of the Chicken Gut Microbiome.</title>
        <authorList>
            <person name="Gilroy R."/>
            <person name="Ravi A."/>
            <person name="Getino M."/>
            <person name="Pursley I."/>
            <person name="Horton D.L."/>
            <person name="Alikhan N.-F."/>
            <person name="Baker D."/>
            <person name="Gharbi K."/>
            <person name="Hall N."/>
            <person name="Watson M."/>
            <person name="Adriaenssens E.M."/>
            <person name="Foster-Nyarko E."/>
            <person name="Jarju S."/>
            <person name="Secka A."/>
            <person name="Antonio M."/>
            <person name="Oren A."/>
            <person name="Chaudhuri R."/>
            <person name="La Ragione R.M."/>
            <person name="Hildebrand F."/>
            <person name="Pallen M.J."/>
        </authorList>
    </citation>
    <scope>NUCLEOTIDE SEQUENCE [LARGE SCALE GENOMIC DNA]</scope>
    <source>
        <strain evidence="1 2">Sa4CVA2</strain>
    </source>
</reference>
<gene>
    <name evidence="1" type="ORF">H9653_09115</name>
</gene>
<keyword evidence="2" id="KW-1185">Reference proteome</keyword>
<accession>A0ABR8RL21</accession>
<name>A0ABR8RL21_9GAMM</name>
<dbReference type="Proteomes" id="UP000606724">
    <property type="component" value="Unassembled WGS sequence"/>
</dbReference>
<dbReference type="EMBL" id="JACSQR010000025">
    <property type="protein sequence ID" value="MBD7948172.1"/>
    <property type="molecule type" value="Genomic_DNA"/>
</dbReference>
<dbReference type="Pfam" id="PF15781">
    <property type="entry name" value="ParE-like_toxin"/>
    <property type="match status" value="1"/>
</dbReference>
<evidence type="ECO:0000313" key="2">
    <source>
        <dbReference type="Proteomes" id="UP000606724"/>
    </source>
</evidence>
<protein>
    <submittedName>
        <fullName evidence="1">Type II toxin-antitoxin system RelE/ParE family toxin</fullName>
    </submittedName>
</protein>
<dbReference type="InterPro" id="IPR031552">
    <property type="entry name" value="ParE-like_toxin"/>
</dbReference>
<dbReference type="RefSeq" id="WP_191692007.1">
    <property type="nucleotide sequence ID" value="NZ_JACSQR010000025.1"/>
</dbReference>